<dbReference type="InterPro" id="IPR025640">
    <property type="entry name" value="GYF_2"/>
</dbReference>
<organism evidence="3">
    <name type="scientific">marine metagenome</name>
    <dbReference type="NCBI Taxonomy" id="408172"/>
    <lineage>
        <taxon>unclassified sequences</taxon>
        <taxon>metagenomes</taxon>
        <taxon>ecological metagenomes</taxon>
    </lineage>
</organism>
<dbReference type="AlphaFoldDB" id="A0A382C7K0"/>
<reference evidence="3" key="1">
    <citation type="submission" date="2018-05" db="EMBL/GenBank/DDBJ databases">
        <authorList>
            <person name="Lanie J.A."/>
            <person name="Ng W.-L."/>
            <person name="Kazmierczak K.M."/>
            <person name="Andrzejewski T.M."/>
            <person name="Davidsen T.M."/>
            <person name="Wayne K.J."/>
            <person name="Tettelin H."/>
            <person name="Glass J.I."/>
            <person name="Rusch D."/>
            <person name="Podicherti R."/>
            <person name="Tsui H.-C.T."/>
            <person name="Winkler M.E."/>
        </authorList>
    </citation>
    <scope>NUCLEOTIDE SEQUENCE</scope>
</reference>
<gene>
    <name evidence="3" type="ORF">METZ01_LOCUS174890</name>
</gene>
<dbReference type="Pfam" id="PF14237">
    <property type="entry name" value="GYF_2"/>
    <property type="match status" value="1"/>
</dbReference>
<feature type="domain" description="GYF" evidence="2">
    <location>
        <begin position="4"/>
        <end position="50"/>
    </location>
</feature>
<evidence type="ECO:0000313" key="3">
    <source>
        <dbReference type="EMBL" id="SVB22036.1"/>
    </source>
</evidence>
<accession>A0A382C7K0</accession>
<evidence type="ECO:0000256" key="1">
    <source>
        <dbReference type="SAM" id="Phobius"/>
    </source>
</evidence>
<evidence type="ECO:0000259" key="2">
    <source>
        <dbReference type="Pfam" id="PF14237"/>
    </source>
</evidence>
<protein>
    <recommendedName>
        <fullName evidence="2">GYF domain-containing protein</fullName>
    </recommendedName>
</protein>
<keyword evidence="1" id="KW-0812">Transmembrane</keyword>
<proteinExistence type="predicted"/>
<sequence length="148" mass="15927">MQVHIDRNGERYGPYSIEDINAYLANGTLLPTDLAWQDGMTDWLPVSQISGVVMPGGSVATSIPPSQPVPNGNKKKILIGIGAGMGLLALMAGIWFFFIRSGGEKGQLAINDENNSAAIGDKGKDSNKPRIITMAMMREIVQILETKL</sequence>
<feature type="transmembrane region" description="Helical" evidence="1">
    <location>
        <begin position="77"/>
        <end position="98"/>
    </location>
</feature>
<feature type="non-terminal residue" evidence="3">
    <location>
        <position position="148"/>
    </location>
</feature>
<keyword evidence="1" id="KW-0472">Membrane</keyword>
<keyword evidence="1" id="KW-1133">Transmembrane helix</keyword>
<dbReference type="EMBL" id="UINC01033176">
    <property type="protein sequence ID" value="SVB22036.1"/>
    <property type="molecule type" value="Genomic_DNA"/>
</dbReference>
<name>A0A382C7K0_9ZZZZ</name>